<evidence type="ECO:0000256" key="1">
    <source>
        <dbReference type="ARBA" id="ARBA00004196"/>
    </source>
</evidence>
<evidence type="ECO:0000256" key="2">
    <source>
        <dbReference type="ARBA" id="ARBA00007639"/>
    </source>
</evidence>
<keyword evidence="3" id="KW-0732">Signal</keyword>
<evidence type="ECO:0000313" key="6">
    <source>
        <dbReference type="Proteomes" id="UP001157126"/>
    </source>
</evidence>
<name>A0ABQ6IYB8_9MICO</name>
<evidence type="ECO:0000259" key="4">
    <source>
        <dbReference type="Pfam" id="PF13407"/>
    </source>
</evidence>
<dbReference type="SUPFAM" id="SSF53822">
    <property type="entry name" value="Periplasmic binding protein-like I"/>
    <property type="match status" value="1"/>
</dbReference>
<reference evidence="6" key="1">
    <citation type="journal article" date="2019" name="Int. J. Syst. Evol. Microbiol.">
        <title>The Global Catalogue of Microorganisms (GCM) 10K type strain sequencing project: providing services to taxonomists for standard genome sequencing and annotation.</title>
        <authorList>
            <consortium name="The Broad Institute Genomics Platform"/>
            <consortium name="The Broad Institute Genome Sequencing Center for Infectious Disease"/>
            <person name="Wu L."/>
            <person name="Ma J."/>
        </authorList>
    </citation>
    <scope>NUCLEOTIDE SEQUENCE [LARGE SCALE GENOMIC DNA]</scope>
    <source>
        <strain evidence="6">NBRC 113072</strain>
    </source>
</reference>
<dbReference type="Proteomes" id="UP001157126">
    <property type="component" value="Unassembled WGS sequence"/>
</dbReference>
<evidence type="ECO:0000313" key="5">
    <source>
        <dbReference type="EMBL" id="GMA42152.1"/>
    </source>
</evidence>
<dbReference type="Gene3D" id="3.40.50.2300">
    <property type="match status" value="2"/>
</dbReference>
<evidence type="ECO:0000256" key="3">
    <source>
        <dbReference type="ARBA" id="ARBA00022729"/>
    </source>
</evidence>
<keyword evidence="6" id="KW-1185">Reference proteome</keyword>
<dbReference type="PANTHER" id="PTHR46847:SF1">
    <property type="entry name" value="D-ALLOSE-BINDING PERIPLASMIC PROTEIN-RELATED"/>
    <property type="match status" value="1"/>
</dbReference>
<comment type="subcellular location">
    <subcellularLocation>
        <location evidence="1">Cell envelope</location>
    </subcellularLocation>
</comment>
<feature type="domain" description="Periplasmic binding protein" evidence="4">
    <location>
        <begin position="2"/>
        <end position="250"/>
    </location>
</feature>
<gene>
    <name evidence="5" type="ORF">GCM10025883_41970</name>
</gene>
<accession>A0ABQ6IYB8</accession>
<dbReference type="InterPro" id="IPR025997">
    <property type="entry name" value="SBP_2_dom"/>
</dbReference>
<dbReference type="InterPro" id="IPR028082">
    <property type="entry name" value="Peripla_BP_I"/>
</dbReference>
<protein>
    <recommendedName>
        <fullName evidence="4">Periplasmic binding protein domain-containing protein</fullName>
    </recommendedName>
</protein>
<dbReference type="PANTHER" id="PTHR46847">
    <property type="entry name" value="D-ALLOSE-BINDING PERIPLASMIC PROTEIN-RELATED"/>
    <property type="match status" value="1"/>
</dbReference>
<dbReference type="Pfam" id="PF13407">
    <property type="entry name" value="Peripla_BP_4"/>
    <property type="match status" value="1"/>
</dbReference>
<organism evidence="5 6">
    <name type="scientific">Mobilicoccus caccae</name>
    <dbReference type="NCBI Taxonomy" id="1859295"/>
    <lineage>
        <taxon>Bacteria</taxon>
        <taxon>Bacillati</taxon>
        <taxon>Actinomycetota</taxon>
        <taxon>Actinomycetes</taxon>
        <taxon>Micrococcales</taxon>
        <taxon>Dermatophilaceae</taxon>
        <taxon>Mobilicoccus</taxon>
    </lineage>
</organism>
<dbReference type="RefSeq" id="WP_284305605.1">
    <property type="nucleotide sequence ID" value="NZ_BSUO01000001.1"/>
</dbReference>
<dbReference type="EMBL" id="BSUO01000001">
    <property type="protein sequence ID" value="GMA42152.1"/>
    <property type="molecule type" value="Genomic_DNA"/>
</dbReference>
<proteinExistence type="inferred from homology"/>
<comment type="similarity">
    <text evidence="2">Belongs to the bacterial solute-binding protein 2 family.</text>
</comment>
<comment type="caution">
    <text evidence="5">The sequence shown here is derived from an EMBL/GenBank/DDBJ whole genome shotgun (WGS) entry which is preliminary data.</text>
</comment>
<sequence>MAVSTLNNPFFVDLRDGAQAAADAAGVTLNVVDAQNDAATQANQIADAVTKQSSAIIINPVDSAAAGSAVKPAVNGKIPVVAVDRAVEGADVASLVSSDNVEGGTLAATELGKAMGGSGDVIVLQGVPGTSASRDRGQGFTQGIGGAGLKVLAQQPANFDRTQGLNVTTNLLQANAGATGIFAENDEMALGAVQALGAKAGQQVKVFGFDGTEDALKAVQEGKMVGTIAQQPAELGKVAAETALKVADGQTVENDIPVPVKAVTKDNVADFLK</sequence>